<feature type="region of interest" description="Disordered" evidence="6">
    <location>
        <begin position="876"/>
        <end position="900"/>
    </location>
</feature>
<evidence type="ECO:0000256" key="7">
    <source>
        <dbReference type="SAM" id="Phobius"/>
    </source>
</evidence>
<proteinExistence type="inferred from homology"/>
<comment type="caution">
    <text evidence="10">The sequence shown here is derived from an EMBL/GenBank/DDBJ whole genome shotgun (WGS) entry which is preliminary data.</text>
</comment>
<dbReference type="InterPro" id="IPR038765">
    <property type="entry name" value="Papain-like_cys_pep_sf"/>
</dbReference>
<protein>
    <recommendedName>
        <fullName evidence="8">Ubiquitin-like protease family profile domain-containing protein</fullName>
    </recommendedName>
</protein>
<keyword evidence="4" id="KW-0833">Ubl conjugation pathway</keyword>
<reference evidence="10" key="1">
    <citation type="submission" date="2021-02" db="EMBL/GenBank/DDBJ databases">
        <authorList>
            <person name="Nowell W R."/>
        </authorList>
    </citation>
    <scope>NUCLEOTIDE SEQUENCE</scope>
</reference>
<keyword evidence="13" id="KW-1185">Reference proteome</keyword>
<comment type="similarity">
    <text evidence="1">Belongs to the peptidase C48 family.</text>
</comment>
<keyword evidence="3" id="KW-0645">Protease</keyword>
<evidence type="ECO:0000259" key="8">
    <source>
        <dbReference type="PROSITE" id="PS50600"/>
    </source>
</evidence>
<feature type="compositionally biased region" description="Low complexity" evidence="6">
    <location>
        <begin position="471"/>
        <end position="499"/>
    </location>
</feature>
<dbReference type="InterPro" id="IPR053891">
    <property type="entry name" value="Shisa_N"/>
</dbReference>
<evidence type="ECO:0000313" key="12">
    <source>
        <dbReference type="EMBL" id="CAF3794560.1"/>
    </source>
</evidence>
<keyword evidence="7" id="KW-0812">Transmembrane</keyword>
<dbReference type="GO" id="GO:0006508">
    <property type="term" value="P:proteolysis"/>
    <property type="evidence" value="ECO:0007669"/>
    <property type="project" value="UniProtKB-KW"/>
</dbReference>
<feature type="transmembrane region" description="Helical" evidence="7">
    <location>
        <begin position="1265"/>
        <end position="1287"/>
    </location>
</feature>
<sequence length="1343" mass="153019">MHIPELRLGDQNEKELITAKTETTTDKKISEKKTQHPVAHSFYAQKRVNPFAVNDGQLQRQDMNNRLSKKMKVSPTPPEVICLSDDDDDEIVTDSPAVKSSTTVKLSDFNQSSLLNGKDDLSNWPTIQSKDIVQIPELPSSWMNVIQKPMTIKCTTVRFGIVEFQVEKESVFLKESEIEMKLKGLSKGRSLENLNIKLAYSDVVQFIYSYQSRPPVALIQVRKEFAELFEQYIPSADEKGLAFDPTSKGKKILCLNIHKHLFSIPDERRRRILLQLKPVSPDVEKNNIPVIYHYLKLRSPRMGIAYIVGLRSQELYNLSRFGTPSSSSGTQAPTMSPSDLIQKTVCLNHGQIRFDLTRDDLMCLNEAEFLNDTIIDFYLQYIYYELLSDDDRKRTYLFNSFFYTRLTKKGNDDDSTVPASVRRYNRVKRWLRDVDIFEKDFLIIPINQHAHWYLAIICFHNSVETDADLLTSDDTSSTSSTPQDTTSKSNTSISISNHTVQQTSTRLDSTKKKSGEDVCDHLPLSSNERVVAGCISIDASDDADEAQADVTLSEDENLMTTNNNNCTDDSNSIITTSKSVKCPCIIIFDSLKVGSKARVVATLREFLVLEYEHKKLPLLTSLTQKKRYNCETIKGIISRVPQQPNFYDCGLYVLQYAECFFKYPLINFKSADVPTDWYDKEIMNSKRKQILNVINQHILTVKEENTPNGTLSTTKTSQISNNYRNQRGSNMANNKNDTTFEMLVTYLEKRYPTYSKDAITCALLKYRQQQSTLTGIPLARIEQEVLAIVAKDNDAPIISENKQEENHAKSEPEQLLLPSQYFGVHYENSDVNNVQEQKPTVASILWETFNRHRRICHGFRHRRQIANDRLVNPNFKPGTGSAFQGLNNNKNAVDQQAPPSDYVGNINYDNQQQQHFGSNQRLMNNQQQFPMHNNQQPSLNNPPQNFAPVQQQMPRDGNLQQSSLQRINQQQPYQNYPQQQLMNNQGQQQFSAQFPSSAQQRLSNQQELPNTNQQQALKAINNQQPVPAYNPNIQNFPQNPMNNQQSQQLNQNYPSDLPKNYQQQPPPIYTDPQNFPRQQQQLSQSEQLNPGLRSSNNNNKGGNVFPKSNGIYRSGSVQPSPFATSGWFSNNNNEWFSKNGYYVGDSQSPMSLTDKVKNVVSTGQLVLSKIAKIFLSKGEKSYPKYEPGKEGRTVCSNSENFNGFTFGHFPCPLPDTDPNVIFCCGPKNRQYCCNAQEYNAEQRYGQYGFDGRLTKSAKINKSKTVVLATVLPILGALLIIGIGTIGIMKYLRWRRVKTYQYNSYTSSPSSRKSDQIRSVNERNLFAEYERQPDGSSTLRSNGI</sequence>
<evidence type="ECO:0000313" key="10">
    <source>
        <dbReference type="EMBL" id="CAF1023246.1"/>
    </source>
</evidence>
<dbReference type="EMBL" id="CAJNOQ010003656">
    <property type="protein sequence ID" value="CAF1023246.1"/>
    <property type="molecule type" value="Genomic_DNA"/>
</dbReference>
<feature type="region of interest" description="Disordered" evidence="6">
    <location>
        <begin position="471"/>
        <end position="516"/>
    </location>
</feature>
<evidence type="ECO:0000256" key="4">
    <source>
        <dbReference type="ARBA" id="ARBA00022786"/>
    </source>
</evidence>
<dbReference type="Proteomes" id="UP000677228">
    <property type="component" value="Unassembled WGS sequence"/>
</dbReference>
<dbReference type="Pfam" id="PF02902">
    <property type="entry name" value="Peptidase_C48"/>
    <property type="match status" value="1"/>
</dbReference>
<dbReference type="PANTHER" id="PTHR46896">
    <property type="entry name" value="SENTRIN-SPECIFIC PROTEASE"/>
    <property type="match status" value="1"/>
</dbReference>
<dbReference type="PANTHER" id="PTHR46896:SF3">
    <property type="entry name" value="FI06413P-RELATED"/>
    <property type="match status" value="1"/>
</dbReference>
<organism evidence="10 13">
    <name type="scientific">Didymodactylos carnosus</name>
    <dbReference type="NCBI Taxonomy" id="1234261"/>
    <lineage>
        <taxon>Eukaryota</taxon>
        <taxon>Metazoa</taxon>
        <taxon>Spiralia</taxon>
        <taxon>Gnathifera</taxon>
        <taxon>Rotifera</taxon>
        <taxon>Eurotatoria</taxon>
        <taxon>Bdelloidea</taxon>
        <taxon>Philodinida</taxon>
        <taxon>Philodinidae</taxon>
        <taxon>Didymodactylos</taxon>
    </lineage>
</organism>
<dbReference type="SUPFAM" id="SSF54001">
    <property type="entry name" value="Cysteine proteinases"/>
    <property type="match status" value="1"/>
</dbReference>
<keyword evidence="7" id="KW-1133">Transmembrane helix</keyword>
<dbReference type="Proteomes" id="UP000681722">
    <property type="component" value="Unassembled WGS sequence"/>
</dbReference>
<dbReference type="GO" id="GO:0005737">
    <property type="term" value="C:cytoplasm"/>
    <property type="evidence" value="ECO:0007669"/>
    <property type="project" value="TreeGrafter"/>
</dbReference>
<keyword evidence="5" id="KW-0378">Hydrolase</keyword>
<evidence type="ECO:0000256" key="2">
    <source>
        <dbReference type="ARBA" id="ARBA00022553"/>
    </source>
</evidence>
<dbReference type="GO" id="GO:0016926">
    <property type="term" value="P:protein desumoylation"/>
    <property type="evidence" value="ECO:0007669"/>
    <property type="project" value="TreeGrafter"/>
</dbReference>
<dbReference type="Proteomes" id="UP000682733">
    <property type="component" value="Unassembled WGS sequence"/>
</dbReference>
<accession>A0A814IIM3</accession>
<feature type="compositionally biased region" description="Low complexity" evidence="6">
    <location>
        <begin position="984"/>
        <end position="1000"/>
    </location>
</feature>
<evidence type="ECO:0000256" key="1">
    <source>
        <dbReference type="ARBA" id="ARBA00005234"/>
    </source>
</evidence>
<evidence type="ECO:0000256" key="6">
    <source>
        <dbReference type="SAM" id="MobiDB-lite"/>
    </source>
</evidence>
<name>A0A814IIM3_9BILA</name>
<dbReference type="EMBL" id="CAJNOK010002266">
    <property type="protein sequence ID" value="CAF0852460.1"/>
    <property type="molecule type" value="Genomic_DNA"/>
</dbReference>
<gene>
    <name evidence="10" type="ORF">GPM918_LOCUS14893</name>
    <name evidence="9" type="ORF">OVA965_LOCUS7217</name>
    <name evidence="12" type="ORF">SRO942_LOCUS14893</name>
    <name evidence="11" type="ORF">TMI583_LOCUS7213</name>
</gene>
<evidence type="ECO:0000313" key="9">
    <source>
        <dbReference type="EMBL" id="CAF0852460.1"/>
    </source>
</evidence>
<dbReference type="InterPro" id="IPR003653">
    <property type="entry name" value="Peptidase_C48_C"/>
</dbReference>
<feature type="domain" description="Ubiquitin-like protease family profile" evidence="8">
    <location>
        <begin position="354"/>
        <end position="660"/>
    </location>
</feature>
<dbReference type="GO" id="GO:0005634">
    <property type="term" value="C:nucleus"/>
    <property type="evidence" value="ECO:0007669"/>
    <property type="project" value="TreeGrafter"/>
</dbReference>
<dbReference type="Gene3D" id="3.40.395.10">
    <property type="entry name" value="Adenoviral Proteinase, Chain A"/>
    <property type="match status" value="1"/>
</dbReference>
<dbReference type="OrthoDB" id="442460at2759"/>
<feature type="compositionally biased region" description="Low complexity" evidence="6">
    <location>
        <begin position="1078"/>
        <end position="1088"/>
    </location>
</feature>
<evidence type="ECO:0000256" key="3">
    <source>
        <dbReference type="ARBA" id="ARBA00022670"/>
    </source>
</evidence>
<dbReference type="Pfam" id="PF13908">
    <property type="entry name" value="Shisa_N"/>
    <property type="match status" value="1"/>
</dbReference>
<dbReference type="PROSITE" id="PS50600">
    <property type="entry name" value="ULP_PROTEASE"/>
    <property type="match status" value="1"/>
</dbReference>
<dbReference type="GO" id="GO:0070139">
    <property type="term" value="F:SUMO-specific endopeptidase activity"/>
    <property type="evidence" value="ECO:0007669"/>
    <property type="project" value="TreeGrafter"/>
</dbReference>
<feature type="compositionally biased region" description="Polar residues" evidence="6">
    <location>
        <begin position="881"/>
        <end position="898"/>
    </location>
</feature>
<feature type="compositionally biased region" description="Low complexity" evidence="6">
    <location>
        <begin position="933"/>
        <end position="944"/>
    </location>
</feature>
<feature type="compositionally biased region" description="Low complexity" evidence="6">
    <location>
        <begin position="1030"/>
        <end position="1054"/>
    </location>
</feature>
<dbReference type="EMBL" id="CAJOBC010003656">
    <property type="protein sequence ID" value="CAF3794560.1"/>
    <property type="molecule type" value="Genomic_DNA"/>
</dbReference>
<feature type="compositionally biased region" description="Polar residues" evidence="6">
    <location>
        <begin position="1092"/>
        <end position="1101"/>
    </location>
</feature>
<keyword evidence="7" id="KW-0472">Membrane</keyword>
<feature type="region of interest" description="Disordered" evidence="6">
    <location>
        <begin position="930"/>
        <end position="966"/>
    </location>
</feature>
<feature type="region of interest" description="Disordered" evidence="6">
    <location>
        <begin position="984"/>
        <end position="1007"/>
    </location>
</feature>
<dbReference type="InterPro" id="IPR051947">
    <property type="entry name" value="Sentrin-specific_protease"/>
</dbReference>
<evidence type="ECO:0000313" key="13">
    <source>
        <dbReference type="Proteomes" id="UP000663829"/>
    </source>
</evidence>
<dbReference type="EMBL" id="CAJOBA010002266">
    <property type="protein sequence ID" value="CAF3637676.1"/>
    <property type="molecule type" value="Genomic_DNA"/>
</dbReference>
<keyword evidence="2" id="KW-0597">Phosphoprotein</keyword>
<evidence type="ECO:0000256" key="5">
    <source>
        <dbReference type="ARBA" id="ARBA00022801"/>
    </source>
</evidence>
<evidence type="ECO:0000313" key="11">
    <source>
        <dbReference type="EMBL" id="CAF3637676.1"/>
    </source>
</evidence>
<dbReference type="Proteomes" id="UP000663829">
    <property type="component" value="Unassembled WGS sequence"/>
</dbReference>
<feature type="region of interest" description="Disordered" evidence="6">
    <location>
        <begin position="1025"/>
        <end position="1104"/>
    </location>
</feature>